<protein>
    <submittedName>
        <fullName evidence="10">S1 RNA binding domain containing protein</fullName>
    </submittedName>
</protein>
<dbReference type="GO" id="GO:0031491">
    <property type="term" value="F:nucleosome binding"/>
    <property type="evidence" value="ECO:0007669"/>
    <property type="project" value="TreeGrafter"/>
</dbReference>
<dbReference type="Gene3D" id="2.40.50.140">
    <property type="entry name" value="Nucleic acid-binding proteins"/>
    <property type="match status" value="1"/>
</dbReference>
<dbReference type="Pfam" id="PF14639">
    <property type="entry name" value="YqgF"/>
    <property type="match status" value="1"/>
</dbReference>
<keyword evidence="11" id="KW-1185">Reference proteome</keyword>
<dbReference type="InterPro" id="IPR049540">
    <property type="entry name" value="Spt6-like_S1"/>
</dbReference>
<dbReference type="CDD" id="cd09918">
    <property type="entry name" value="SH2_Nterm_SPT6_like"/>
    <property type="match status" value="1"/>
</dbReference>
<dbReference type="SMART" id="SM00316">
    <property type="entry name" value="S1"/>
    <property type="match status" value="1"/>
</dbReference>
<evidence type="ECO:0000313" key="10">
    <source>
        <dbReference type="EMBL" id="ELR24047.1"/>
    </source>
</evidence>
<evidence type="ECO:0000256" key="8">
    <source>
        <dbReference type="SAM" id="MobiDB-lite"/>
    </source>
</evidence>
<dbReference type="InterPro" id="IPR012340">
    <property type="entry name" value="NA-bd_OB-fold"/>
</dbReference>
<evidence type="ECO:0000256" key="6">
    <source>
        <dbReference type="ARBA" id="ARBA00023242"/>
    </source>
</evidence>
<dbReference type="InterPro" id="IPR035018">
    <property type="entry name" value="Spt6_SH2_C"/>
</dbReference>
<dbReference type="PIRSF" id="PIRSF036947">
    <property type="entry name" value="Spt6"/>
    <property type="match status" value="1"/>
</dbReference>
<evidence type="ECO:0000256" key="4">
    <source>
        <dbReference type="ARBA" id="ARBA00022454"/>
    </source>
</evidence>
<dbReference type="InterPro" id="IPR023323">
    <property type="entry name" value="Tex-like_dom_sf"/>
</dbReference>
<dbReference type="SUPFAM" id="SSF55550">
    <property type="entry name" value="SH2 domain"/>
    <property type="match status" value="1"/>
</dbReference>
<dbReference type="OrthoDB" id="995477at2759"/>
<feature type="region of interest" description="Disordered" evidence="8">
    <location>
        <begin position="1"/>
        <end position="121"/>
    </location>
</feature>
<dbReference type="VEuPathDB" id="AmoebaDB:ACA1_144380"/>
<dbReference type="PROSITE" id="PS50126">
    <property type="entry name" value="S1"/>
    <property type="match status" value="1"/>
</dbReference>
<accession>L8HFM7</accession>
<comment type="similarity">
    <text evidence="3 7">Belongs to the SPT6 family.</text>
</comment>
<feature type="region of interest" description="Disordered" evidence="8">
    <location>
        <begin position="147"/>
        <end position="166"/>
    </location>
</feature>
<dbReference type="InterPro" id="IPR037027">
    <property type="entry name" value="YqgF/RNaseH-like_dom_sf"/>
</dbReference>
<feature type="compositionally biased region" description="Acidic residues" evidence="8">
    <location>
        <begin position="78"/>
        <end position="90"/>
    </location>
</feature>
<dbReference type="InterPro" id="IPR036860">
    <property type="entry name" value="SH2_dom_sf"/>
</dbReference>
<evidence type="ECO:0000256" key="2">
    <source>
        <dbReference type="ARBA" id="ARBA00004286"/>
    </source>
</evidence>
<dbReference type="EMBL" id="KB007840">
    <property type="protein sequence ID" value="ELR24047.1"/>
    <property type="molecule type" value="Genomic_DNA"/>
</dbReference>
<reference evidence="10 11" key="1">
    <citation type="journal article" date="2013" name="Genome Biol.">
        <title>Genome of Acanthamoeba castellanii highlights extensive lateral gene transfer and early evolution of tyrosine kinase signaling.</title>
        <authorList>
            <person name="Clarke M."/>
            <person name="Lohan A.J."/>
            <person name="Liu B."/>
            <person name="Lagkouvardos I."/>
            <person name="Roy S."/>
            <person name="Zafar N."/>
            <person name="Bertelli C."/>
            <person name="Schilde C."/>
            <person name="Kianianmomeni A."/>
            <person name="Burglin T.R."/>
            <person name="Frech C."/>
            <person name="Turcotte B."/>
            <person name="Kopec K.O."/>
            <person name="Synnott J.M."/>
            <person name="Choo C."/>
            <person name="Paponov I."/>
            <person name="Finkler A."/>
            <person name="Soon Heng Tan C."/>
            <person name="Hutchins A.P."/>
            <person name="Weinmeier T."/>
            <person name="Rattei T."/>
            <person name="Chu J.S."/>
            <person name="Gimenez G."/>
            <person name="Irimia M."/>
            <person name="Rigden D.J."/>
            <person name="Fitzpatrick D.A."/>
            <person name="Lorenzo-Morales J."/>
            <person name="Bateman A."/>
            <person name="Chiu C.H."/>
            <person name="Tang P."/>
            <person name="Hegemann P."/>
            <person name="Fromm H."/>
            <person name="Raoult D."/>
            <person name="Greub G."/>
            <person name="Miranda-Saavedra D."/>
            <person name="Chen N."/>
            <person name="Nash P."/>
            <person name="Ginger M.L."/>
            <person name="Horn M."/>
            <person name="Schaap P."/>
            <person name="Caler L."/>
            <person name="Loftus B."/>
        </authorList>
    </citation>
    <scope>NUCLEOTIDE SEQUENCE [LARGE SCALE GENOMIC DNA]</scope>
    <source>
        <strain evidence="10 11">Neff</strain>
    </source>
</reference>
<feature type="domain" description="S1 motif" evidence="9">
    <location>
        <begin position="1018"/>
        <end position="1087"/>
    </location>
</feature>
<dbReference type="Gene3D" id="1.10.10.650">
    <property type="entry name" value="RuvA domain 2-like"/>
    <property type="match status" value="1"/>
</dbReference>
<dbReference type="Pfam" id="PF14641">
    <property type="entry name" value="HTH_44"/>
    <property type="match status" value="1"/>
</dbReference>
<feature type="region of interest" description="Disordered" evidence="8">
    <location>
        <begin position="1356"/>
        <end position="1378"/>
    </location>
</feature>
<dbReference type="GeneID" id="14925047"/>
<dbReference type="Gene3D" id="3.30.420.140">
    <property type="entry name" value="YqgF/RNase H-like domain"/>
    <property type="match status" value="1"/>
</dbReference>
<dbReference type="GO" id="GO:0005694">
    <property type="term" value="C:chromosome"/>
    <property type="evidence" value="ECO:0007669"/>
    <property type="project" value="UniProtKB-SubCell"/>
</dbReference>
<dbReference type="InterPro" id="IPR010994">
    <property type="entry name" value="RuvA_2-like"/>
</dbReference>
<dbReference type="Gene3D" id="1.10.3500.10">
    <property type="entry name" value="Tex N-terminal region-like"/>
    <property type="match status" value="1"/>
</dbReference>
<dbReference type="GO" id="GO:0042393">
    <property type="term" value="F:histone binding"/>
    <property type="evidence" value="ECO:0007669"/>
    <property type="project" value="TreeGrafter"/>
</dbReference>
<feature type="compositionally biased region" description="Basic residues" evidence="8">
    <location>
        <begin position="103"/>
        <end position="112"/>
    </location>
</feature>
<dbReference type="GO" id="GO:0034728">
    <property type="term" value="P:nucleosome organization"/>
    <property type="evidence" value="ECO:0007669"/>
    <property type="project" value="TreeGrafter"/>
</dbReference>
<dbReference type="Gene3D" id="1.10.150.850">
    <property type="entry name" value="Spt6, helix-hairpin-helix domain"/>
    <property type="match status" value="1"/>
</dbReference>
<name>L8HFM7_ACACF</name>
<evidence type="ECO:0000256" key="5">
    <source>
        <dbReference type="ARBA" id="ARBA00023163"/>
    </source>
</evidence>
<dbReference type="InterPro" id="IPR017072">
    <property type="entry name" value="TF_Spt6"/>
</dbReference>
<dbReference type="Proteomes" id="UP000011083">
    <property type="component" value="Unassembled WGS sequence"/>
</dbReference>
<sequence>MLIAENTGESLPAKSSSDKFKRLKKNRDELGLGMDFDDRHGSAEGERLDEATLEKDLFGDDEEDDQDQPPQDQRPAPEEDFDSEEEELDDFIVYGPDEEQERRKARKERRHAGTMGISQSQLDEAASIFGGDMSEFLQNQLDEEDYDYEGDEERPRRQKAEASSEDVLEQIKQQYEPSLLAEKFITTEDERIRRTDIPERLQLRFPGLELPPVEREILGREAEWIFSRVFQHRPGLDTHQHAMVTRIMQVLEFIRKQNYEVPFIAHYRKDYWRCPQLSPADLWLIYEWDEKFIHILTKKANLRAMYMAIEGLEEEYYGELIESCDTDQDVKDLHDHFQLHYHEAIEQVSTSRYKRPVKRDFYTVCKKTGLVEFANKSFGLTAKQFGDNLMDSVLTHTPANPEPDPETLAAEFMNSPENREFVDVESVLKASRYVLAREIAYDPHVRTSLRSTFYDHVEVSTFPTPKGRKEIDRLHEYFNVKRLEKKPIWAFKDSAQFLQIVKAEKEGYITATISIPNEADFLQEMEQLYLSDGYSLNAQKWNEQRRLVLKEALTANLYPLFRTELRAKMTQEALDHVLARSTANLRRELMRGPFKPISSSSRSDYYDDEDDRMERLVGNTKVMGCVWGQGEAPTICIVVDRDGQPLELLKLNFINMRSDEHAPELDRRRKEQELDQLRDFISDHTPHAIVVGAGPNEIDSRRFFEELTRAATTVEARKDLRHRIHVTYADSRIAKIYKNSSRSQKEFPDYAPLAREAVCLARFLQNPLIEYCGLTLDGAEEVLCLPFHPQQELVPKELLHQHLMRTFIDVVNEVGVDINHAVQHKFAAGPLQFTAGLGPRKAQALLQALERKGGLVSSREEIDAALQTFSTPSGNPDDEDRMSVVYTNCAGFLRVCNKYFLRDHRDIIDPLDDTRIHPDDYGFARKMAADALDEEEDEGSSQVEAIIRRPQKLEDIDLESFAEEWERSGKGKKAVALQDIRRELGDPYADPRDSYRDLTPDQLFYLLTGETETTLRAGQLVHAKVFRVSRDIVFCRLDNGLFGSIRLLDLTDSAVQSPDDVVVPGQYLACRVLSVDKEKFSVALASSHSKLNDPTLGDHYGKLDPYLLEKEAEQTELPRDLAAIQRKKAAAAAAGGAQRRAPARKKPQRTITHPLFRSCSWREAEDLLRDKEPGADAIIIRPSSQGSNHLNISWKLTDTVCIHTDVVERSSKKWEVEKQVYEDMDELIYRFIEPMTEFGREMQNYRLYRAEGRDSIEQRLRQDRETNPARIPYYVIPSPDQSRRFTIAYWHQKPRFESVAVTHEGYRYRGHHFKNPEKLIAYFKANFKNPRPSRVKDAARETHGPAIHPTRLASIAPHHHQQPPPPMVPSPWGQWGAH</sequence>
<dbReference type="InterPro" id="IPR023319">
    <property type="entry name" value="Tex-like_HTH_dom_sf"/>
</dbReference>
<dbReference type="CDD" id="cd09928">
    <property type="entry name" value="SH2_Cterm_SPT6_like"/>
    <property type="match status" value="1"/>
</dbReference>
<dbReference type="InterPro" id="IPR035420">
    <property type="entry name" value="Spt6_SH2"/>
</dbReference>
<dbReference type="FunFam" id="1.10.10.2740:FF:000002">
    <property type="entry name" value="Transcription elongation factor Spt6"/>
    <property type="match status" value="1"/>
</dbReference>
<keyword evidence="4" id="KW-0158">Chromosome</keyword>
<dbReference type="SUPFAM" id="SSF53098">
    <property type="entry name" value="Ribonuclease H-like"/>
    <property type="match status" value="1"/>
</dbReference>
<keyword evidence="5 7" id="KW-0804">Transcription</keyword>
<dbReference type="PANTHER" id="PTHR10145">
    <property type="entry name" value="TRANSCRIPTION ELONGATION FACTOR SPT6"/>
    <property type="match status" value="1"/>
</dbReference>
<dbReference type="InterPro" id="IPR055179">
    <property type="entry name" value="Tex-like_central_region"/>
</dbReference>
<dbReference type="InterPro" id="IPR028231">
    <property type="entry name" value="Spt6_YqgF"/>
</dbReference>
<dbReference type="Pfam" id="PF14635">
    <property type="entry name" value="HHH_7"/>
    <property type="match status" value="1"/>
</dbReference>
<dbReference type="SUPFAM" id="SSF158832">
    <property type="entry name" value="Tex N-terminal region-like"/>
    <property type="match status" value="1"/>
</dbReference>
<dbReference type="OMA" id="GYFYLCF"/>
<organism evidence="10 11">
    <name type="scientific">Acanthamoeba castellanii (strain ATCC 30010 / Neff)</name>
    <dbReference type="NCBI Taxonomy" id="1257118"/>
    <lineage>
        <taxon>Eukaryota</taxon>
        <taxon>Amoebozoa</taxon>
        <taxon>Discosea</taxon>
        <taxon>Longamoebia</taxon>
        <taxon>Centramoebida</taxon>
        <taxon>Acanthamoebidae</taxon>
        <taxon>Acanthamoeba</taxon>
    </lineage>
</organism>
<dbReference type="InterPro" id="IPR041692">
    <property type="entry name" value="HHH_9"/>
</dbReference>
<dbReference type="SUPFAM" id="SSF47781">
    <property type="entry name" value="RuvA domain 2-like"/>
    <property type="match status" value="2"/>
</dbReference>
<evidence type="ECO:0000259" key="9">
    <source>
        <dbReference type="PROSITE" id="PS50126"/>
    </source>
</evidence>
<dbReference type="InterPro" id="IPR028088">
    <property type="entry name" value="Spt6_HTH_DNA-bd_dom"/>
</dbReference>
<dbReference type="Gene3D" id="3.30.505.10">
    <property type="entry name" value="SH2 domain"/>
    <property type="match status" value="2"/>
</dbReference>
<dbReference type="Pfam" id="PF21710">
    <property type="entry name" value="Spt6_S1"/>
    <property type="match status" value="1"/>
</dbReference>
<dbReference type="InterPro" id="IPR032706">
    <property type="entry name" value="Spt6_HHH"/>
</dbReference>
<feature type="compositionally biased region" description="Basic and acidic residues" evidence="8">
    <location>
        <begin position="16"/>
        <end position="58"/>
    </location>
</feature>
<dbReference type="InterPro" id="IPR012337">
    <property type="entry name" value="RNaseH-like_sf"/>
</dbReference>
<dbReference type="STRING" id="1257118.L8HFM7"/>
<dbReference type="GO" id="GO:0140673">
    <property type="term" value="P:transcription elongation-coupled chromatin remodeling"/>
    <property type="evidence" value="ECO:0007669"/>
    <property type="project" value="InterPro"/>
</dbReference>
<keyword evidence="6 7" id="KW-0539">Nucleus</keyword>
<gene>
    <name evidence="10" type="ORF">ACA1_144380</name>
</gene>
<dbReference type="CDD" id="cd00164">
    <property type="entry name" value="S1_like"/>
    <property type="match status" value="1"/>
</dbReference>
<dbReference type="GO" id="GO:0008023">
    <property type="term" value="C:transcription elongation factor complex"/>
    <property type="evidence" value="ECO:0007669"/>
    <property type="project" value="TreeGrafter"/>
</dbReference>
<dbReference type="InterPro" id="IPR035019">
    <property type="entry name" value="Spt6_SH2_N"/>
</dbReference>
<dbReference type="Pfam" id="PF22706">
    <property type="entry name" value="Tex_central_region"/>
    <property type="match status" value="1"/>
</dbReference>
<dbReference type="KEGG" id="acan:ACA1_144380"/>
<proteinExistence type="inferred from homology"/>
<dbReference type="Pfam" id="PF17674">
    <property type="entry name" value="HHH_9"/>
    <property type="match status" value="1"/>
</dbReference>
<dbReference type="RefSeq" id="XP_004353575.1">
    <property type="nucleotide sequence ID" value="XM_004353523.1"/>
</dbReference>
<dbReference type="PANTHER" id="PTHR10145:SF6">
    <property type="entry name" value="TRANSCRIPTION ELONGATION FACTOR SPT6"/>
    <property type="match status" value="1"/>
</dbReference>
<dbReference type="GO" id="GO:0003677">
    <property type="term" value="F:DNA binding"/>
    <property type="evidence" value="ECO:0007669"/>
    <property type="project" value="InterPro"/>
</dbReference>
<dbReference type="InterPro" id="IPR003029">
    <property type="entry name" value="S1_domain"/>
</dbReference>
<feature type="compositionally biased region" description="Basic and acidic residues" evidence="8">
    <location>
        <begin position="153"/>
        <end position="162"/>
    </location>
</feature>
<comment type="subcellular location">
    <subcellularLocation>
        <location evidence="2">Chromosome</location>
    </subcellularLocation>
    <subcellularLocation>
        <location evidence="1 7">Nucleus</location>
    </subcellularLocation>
</comment>
<dbReference type="Gene3D" id="1.10.10.2740">
    <property type="entry name" value="Spt6, Death-like domain"/>
    <property type="match status" value="1"/>
</dbReference>
<evidence type="ECO:0000313" key="11">
    <source>
        <dbReference type="Proteomes" id="UP000011083"/>
    </source>
</evidence>
<dbReference type="Pfam" id="PF14633">
    <property type="entry name" value="SH2_2"/>
    <property type="match status" value="1"/>
</dbReference>
<dbReference type="InterPro" id="IPR042066">
    <property type="entry name" value="Spt6_death-like"/>
</dbReference>
<evidence type="ECO:0000256" key="7">
    <source>
        <dbReference type="PIRNR" id="PIRNR036947"/>
    </source>
</evidence>
<evidence type="ECO:0000256" key="1">
    <source>
        <dbReference type="ARBA" id="ARBA00004123"/>
    </source>
</evidence>
<evidence type="ECO:0000256" key="3">
    <source>
        <dbReference type="ARBA" id="ARBA00009253"/>
    </source>
</evidence>
<dbReference type="SUPFAM" id="SSF50249">
    <property type="entry name" value="Nucleic acid-binding proteins"/>
    <property type="match status" value="1"/>
</dbReference>